<proteinExistence type="predicted"/>
<dbReference type="KEGG" id="ccar:109066712"/>
<accession>A0A9Q9YFL4</accession>
<reference evidence="4" key="1">
    <citation type="submission" date="2025-08" db="UniProtKB">
        <authorList>
            <consortium name="RefSeq"/>
        </authorList>
    </citation>
    <scope>IDENTIFICATION</scope>
    <source>
        <tissue evidence="4">Muscle</tissue>
    </source>
</reference>
<feature type="domain" description="PH" evidence="3">
    <location>
        <begin position="25"/>
        <end position="121"/>
    </location>
</feature>
<dbReference type="AlphaFoldDB" id="A0A9Q9YFL4"/>
<keyword evidence="1" id="KW-0175">Coiled coil</keyword>
<dbReference type="GeneID" id="109066712"/>
<dbReference type="SMART" id="SM00233">
    <property type="entry name" value="PH"/>
    <property type="match status" value="1"/>
</dbReference>
<dbReference type="GO" id="GO:0015629">
    <property type="term" value="C:actin cytoskeleton"/>
    <property type="evidence" value="ECO:0007669"/>
    <property type="project" value="TreeGrafter"/>
</dbReference>
<evidence type="ECO:0000259" key="3">
    <source>
        <dbReference type="PROSITE" id="PS50003"/>
    </source>
</evidence>
<gene>
    <name evidence="4" type="primary">LOC109066712</name>
</gene>
<dbReference type="Proteomes" id="UP001155660">
    <property type="component" value="Chromosome A1"/>
</dbReference>
<feature type="coiled-coil region" evidence="1">
    <location>
        <begin position="265"/>
        <end position="442"/>
    </location>
</feature>
<sequence>MFSGVQQNWRAHEDGKGSTQRSRRAPQIQGWMYMLDEDVEWRKHWFVISDSALRYYRDSAAEERDEADGEIYLHHCLRVEEFDADKNYGLQLHMRDGLVTLSAMTSRIRRNWIDTLRRRISFRNSSENVRHPDNSDISDRENSSSQNAPPRTSTAPHDPGSDVSGPYQDEPNMRSNRWEASEGCDRQLERRLEDRTKWFQEGVSDREGEDPWDRVELKKGVVTSQPQVPDAQMGPDVDKKCTDFEQLPIVEKRSPVGFQNPQTTNEVLQREVVSLRQQIEALRQVRVGVSVCGPDAPCALKLEQMEKEHRERLQKIHDEHERECREIETDKQRLLQEEAKNAVQAMEALRKAHQEEIEKLRGHGGGETKDPSIRQQLRESISLQQELDGLSERYSQQCVELNRIQNSTEEQNGEIRQKEREMEQLRQENQELQAHLTEEINLMRSFITGQRSGVVPLGSYERSNSELEMLLKVKESEVDFLHKEISCLRKEVQTLTKENEVLSERYKQVYVELTELRGRSDRDINALKEQLKLTNAALEEGRLLSNNTDQ</sequence>
<feature type="coiled-coil region" evidence="1">
    <location>
        <begin position="471"/>
        <end position="505"/>
    </location>
</feature>
<dbReference type="PROSITE" id="PS50003">
    <property type="entry name" value="PH_DOMAIN"/>
    <property type="match status" value="1"/>
</dbReference>
<dbReference type="InterPro" id="IPR001849">
    <property type="entry name" value="PH_domain"/>
</dbReference>
<dbReference type="PANTHER" id="PTHR17271">
    <property type="entry name" value="PLECKSTRIN HOMOLOGY PH DOMAIN-CONTAINING PROTEIN"/>
    <property type="match status" value="1"/>
</dbReference>
<organism evidence="4">
    <name type="scientific">Cyprinus carpio</name>
    <name type="common">Common carp</name>
    <dbReference type="NCBI Taxonomy" id="7962"/>
    <lineage>
        <taxon>Eukaryota</taxon>
        <taxon>Metazoa</taxon>
        <taxon>Chordata</taxon>
        <taxon>Craniata</taxon>
        <taxon>Vertebrata</taxon>
        <taxon>Euteleostomi</taxon>
        <taxon>Actinopterygii</taxon>
        <taxon>Neopterygii</taxon>
        <taxon>Teleostei</taxon>
        <taxon>Ostariophysi</taxon>
        <taxon>Cypriniformes</taxon>
        <taxon>Cyprinidae</taxon>
        <taxon>Cyprininae</taxon>
        <taxon>Cyprinus</taxon>
    </lineage>
</organism>
<feature type="compositionally biased region" description="Polar residues" evidence="2">
    <location>
        <begin position="143"/>
        <end position="155"/>
    </location>
</feature>
<dbReference type="GO" id="GO:1900026">
    <property type="term" value="P:positive regulation of substrate adhesion-dependent cell spreading"/>
    <property type="evidence" value="ECO:0007669"/>
    <property type="project" value="TreeGrafter"/>
</dbReference>
<protein>
    <submittedName>
        <fullName evidence="4">TRIO and F-actin-binding protein-like isoform X1</fullName>
    </submittedName>
</protein>
<feature type="region of interest" description="Disordered" evidence="2">
    <location>
        <begin position="126"/>
        <end position="182"/>
    </location>
</feature>
<feature type="region of interest" description="Disordered" evidence="2">
    <location>
        <begin position="1"/>
        <end position="23"/>
    </location>
</feature>
<dbReference type="Pfam" id="PF00169">
    <property type="entry name" value="PH"/>
    <property type="match status" value="1"/>
</dbReference>
<evidence type="ECO:0000256" key="2">
    <source>
        <dbReference type="SAM" id="MobiDB-lite"/>
    </source>
</evidence>
<dbReference type="OrthoDB" id="9942268at2759"/>
<evidence type="ECO:0000313" key="4">
    <source>
        <dbReference type="RefSeq" id="XP_042619320.1"/>
    </source>
</evidence>
<evidence type="ECO:0000256" key="1">
    <source>
        <dbReference type="SAM" id="Coils"/>
    </source>
</evidence>
<name>A0A9Q9YFL4_CYPCA</name>
<dbReference type="GO" id="GO:0051015">
    <property type="term" value="F:actin filament binding"/>
    <property type="evidence" value="ECO:0007669"/>
    <property type="project" value="TreeGrafter"/>
</dbReference>
<dbReference type="RefSeq" id="XP_042619320.1">
    <property type="nucleotide sequence ID" value="XM_042763386.1"/>
</dbReference>
<dbReference type="PANTHER" id="PTHR17271:SF14">
    <property type="entry name" value="TRIO AND F-ACTIN-BINDING PROTEIN-LIKE ISOFORM X1"/>
    <property type="match status" value="1"/>
</dbReference>
<feature type="compositionally biased region" description="Basic and acidic residues" evidence="2">
    <location>
        <begin position="128"/>
        <end position="142"/>
    </location>
</feature>
<dbReference type="InterPro" id="IPR052223">
    <property type="entry name" value="Actin_Cytoskeleton_Reg"/>
</dbReference>